<sequence length="343" mass="37280">METFYHNGVEKSVTIKEAQLFQRSMSLFLGSRLAKITIILAFVTLFLDGVNISSRYKSNRLFGITTFTQRWDKTFQVAEGGTLVLNSEMGNIRIESWPEKKIEIQADAQGSGGAIESYAIDFSQPTSHRVVVDAKHKTFFSYRPHLDLVYHIKVPENFNLELVNGEGKVTVNGLKGSVHVHSSNGDIELINFEGIGKLETEKGTVLGQNVKGTLSASSIDGEIEFEVFQGSLTAKTDAGKLTLMSVDGNIHATTREGNIQAELEGENTGAYFFSEEGVVELQLPSDIKANIEASSEHGTASFLPAGKLKAKKQNSFRKLSGAVNGGGKTIIAKSKEGNVVVAM</sequence>
<evidence type="ECO:0000313" key="3">
    <source>
        <dbReference type="Proteomes" id="UP000001208"/>
    </source>
</evidence>
<dbReference type="STRING" id="517418.Ctha_0110"/>
<dbReference type="eggNOG" id="COG3595">
    <property type="taxonomic scope" value="Bacteria"/>
</dbReference>
<organism evidence="2 3">
    <name type="scientific">Chloroherpeton thalassium (strain ATCC 35110 / GB-78)</name>
    <dbReference type="NCBI Taxonomy" id="517418"/>
    <lineage>
        <taxon>Bacteria</taxon>
        <taxon>Pseudomonadati</taxon>
        <taxon>Chlorobiota</taxon>
        <taxon>Chlorobiia</taxon>
        <taxon>Chlorobiales</taxon>
        <taxon>Chloroherpetonaceae</taxon>
        <taxon>Chloroherpeton</taxon>
    </lineage>
</organism>
<accession>B3QST8</accession>
<dbReference type="EMBL" id="CP001100">
    <property type="protein sequence ID" value="ACF12581.1"/>
    <property type="molecule type" value="Genomic_DNA"/>
</dbReference>
<dbReference type="PANTHER" id="PTHR34094">
    <property type="match status" value="1"/>
</dbReference>
<name>B3QST8_CHLT3</name>
<evidence type="ECO:0000259" key="1">
    <source>
        <dbReference type="Pfam" id="PF13349"/>
    </source>
</evidence>
<reference evidence="2 3" key="1">
    <citation type="submission" date="2008-06" db="EMBL/GenBank/DDBJ databases">
        <title>Complete sequence of Chloroherpeton thalassium ATCC 35110.</title>
        <authorList>
            <consortium name="US DOE Joint Genome Institute"/>
            <person name="Lucas S."/>
            <person name="Copeland A."/>
            <person name="Lapidus A."/>
            <person name="Glavina del Rio T."/>
            <person name="Dalin E."/>
            <person name="Tice H."/>
            <person name="Bruce D."/>
            <person name="Goodwin L."/>
            <person name="Pitluck S."/>
            <person name="Schmutz J."/>
            <person name="Larimer F."/>
            <person name="Land M."/>
            <person name="Hauser L."/>
            <person name="Kyrpides N."/>
            <person name="Mikhailova N."/>
            <person name="Liu Z."/>
            <person name="Li T."/>
            <person name="Zhao F."/>
            <person name="Overmann J."/>
            <person name="Bryant D.A."/>
            <person name="Richardson P."/>
        </authorList>
    </citation>
    <scope>NUCLEOTIDE SEQUENCE [LARGE SCALE GENOMIC DNA]</scope>
    <source>
        <strain evidence="3">ATCC 35110 / GB-78</strain>
    </source>
</reference>
<dbReference type="PANTHER" id="PTHR34094:SF1">
    <property type="entry name" value="PROTEIN FAM185A"/>
    <property type="match status" value="1"/>
</dbReference>
<dbReference type="HOGENOM" id="CLU_808208_0_0_10"/>
<dbReference type="InterPro" id="IPR025164">
    <property type="entry name" value="Toastrack_DUF4097"/>
</dbReference>
<proteinExistence type="predicted"/>
<keyword evidence="3" id="KW-1185">Reference proteome</keyword>
<dbReference type="Pfam" id="PF13349">
    <property type="entry name" value="DUF4097"/>
    <property type="match status" value="1"/>
</dbReference>
<feature type="domain" description="DUF4097" evidence="1">
    <location>
        <begin position="151"/>
        <end position="341"/>
    </location>
</feature>
<dbReference type="Proteomes" id="UP000001208">
    <property type="component" value="Chromosome"/>
</dbReference>
<protein>
    <recommendedName>
        <fullName evidence="1">DUF4097 domain-containing protein</fullName>
    </recommendedName>
</protein>
<dbReference type="KEGG" id="cts:Ctha_0110"/>
<dbReference type="AlphaFoldDB" id="B3QST8"/>
<evidence type="ECO:0000313" key="2">
    <source>
        <dbReference type="EMBL" id="ACF12581.1"/>
    </source>
</evidence>
<gene>
    <name evidence="2" type="ordered locus">Ctha_0110</name>
</gene>